<dbReference type="EMBL" id="WDPD01000001">
    <property type="protein sequence ID" value="KAB7462519.1"/>
    <property type="molecule type" value="Genomic_DNA"/>
</dbReference>
<dbReference type="Proteomes" id="UP000429211">
    <property type="component" value="Unassembled WGS sequence"/>
</dbReference>
<dbReference type="GO" id="GO:0016757">
    <property type="term" value="F:glycosyltransferase activity"/>
    <property type="evidence" value="ECO:0007669"/>
    <property type="project" value="UniProtKB-KW"/>
</dbReference>
<evidence type="ECO:0000313" key="4">
    <source>
        <dbReference type="EMBL" id="KAB7462519.1"/>
    </source>
</evidence>
<reference evidence="5" key="2">
    <citation type="submission" date="2019-11" db="EMBL/GenBank/DDBJ databases">
        <authorList>
            <person name="Feng L."/>
        </authorList>
    </citation>
    <scope>NUCLEOTIDE SEQUENCE</scope>
    <source>
        <strain evidence="5">BdentiumLFYP24</strain>
    </source>
</reference>
<evidence type="ECO:0000313" key="5">
    <source>
        <dbReference type="EMBL" id="VYT20695.1"/>
    </source>
</evidence>
<organism evidence="5">
    <name type="scientific">Bifidobacterium dentium</name>
    <dbReference type="NCBI Taxonomy" id="1689"/>
    <lineage>
        <taxon>Bacteria</taxon>
        <taxon>Bacillati</taxon>
        <taxon>Actinomycetota</taxon>
        <taxon>Actinomycetes</taxon>
        <taxon>Bifidobacteriales</taxon>
        <taxon>Bifidobacteriaceae</taxon>
        <taxon>Bifidobacterium</taxon>
    </lineage>
</organism>
<proteinExistence type="predicted"/>
<dbReference type="EC" id="2.4.-.-" evidence="5"/>
<sequence length="330" mass="38229">MADEQPLISVIVPVYGVEASLDACVESIVRQTHRNLDIILIDDGSPDRCPELCDRWMTQDSRIRVIHQRNSGPSAARNAGIEASQGEYLGFVDSDDSIAEDMYETLLRNLLREQADISIIGTSLVGEDGESYVPYATECRFRMNSEQAFKYVNLPGYFHVAVWDKLYRRELFDDVRFPVDRHSGEDYPVTFRMIDKAETLIYDSTPKYCYHLHERMTLRLRITTAQSDETRTALELVRTKYPRSYDYMLYGHLIATIGTYNNIILQRQRGQWADFERHAVRLVRKALPRVMRLPEIPKAKCAQMLLLCLSPALYRKVLIIFKRRHVKVLG</sequence>
<reference evidence="4 6" key="1">
    <citation type="journal article" date="2019" name="Nat. Med.">
        <title>A library of human gut bacterial isolates paired with longitudinal multiomics data enables mechanistic microbiome research.</title>
        <authorList>
            <person name="Poyet M."/>
            <person name="Groussin M."/>
            <person name="Gibbons S.M."/>
            <person name="Avila-Pacheco J."/>
            <person name="Jiang X."/>
            <person name="Kearney S.M."/>
            <person name="Perrotta A.R."/>
            <person name="Berdy B."/>
            <person name="Zhao S."/>
            <person name="Lieberman T.D."/>
            <person name="Swanson P.K."/>
            <person name="Smith M."/>
            <person name="Roesemann S."/>
            <person name="Alexander J.E."/>
            <person name="Rich S.A."/>
            <person name="Livny J."/>
            <person name="Vlamakis H."/>
            <person name="Clish C."/>
            <person name="Bullock K."/>
            <person name="Deik A."/>
            <person name="Scott J."/>
            <person name="Pierce K.A."/>
            <person name="Xavier R.J."/>
            <person name="Alm E.J."/>
        </authorList>
    </citation>
    <scope>NUCLEOTIDE SEQUENCE [LARGE SCALE GENOMIC DNA]</scope>
    <source>
        <strain evidence="4 6">BIOML-A2</strain>
    </source>
</reference>
<feature type="domain" description="Glycosyltransferase 2-like" evidence="3">
    <location>
        <begin position="9"/>
        <end position="175"/>
    </location>
</feature>
<dbReference type="Gene3D" id="3.90.550.10">
    <property type="entry name" value="Spore Coat Polysaccharide Biosynthesis Protein SpsA, Chain A"/>
    <property type="match status" value="1"/>
</dbReference>
<evidence type="ECO:0000256" key="1">
    <source>
        <dbReference type="ARBA" id="ARBA00022676"/>
    </source>
</evidence>
<evidence type="ECO:0000313" key="6">
    <source>
        <dbReference type="Proteomes" id="UP000429211"/>
    </source>
</evidence>
<dbReference type="AlphaFoldDB" id="A0A6N2UPY7"/>
<dbReference type="RefSeq" id="WP_034522589.1">
    <property type="nucleotide sequence ID" value="NZ_CACRSP010000015.1"/>
</dbReference>
<dbReference type="InterPro" id="IPR029044">
    <property type="entry name" value="Nucleotide-diphossugar_trans"/>
</dbReference>
<dbReference type="PANTHER" id="PTHR22916">
    <property type="entry name" value="GLYCOSYLTRANSFERASE"/>
    <property type="match status" value="1"/>
</dbReference>
<dbReference type="Pfam" id="PF00535">
    <property type="entry name" value="Glycos_transf_2"/>
    <property type="match status" value="1"/>
</dbReference>
<name>A0A6N2UPY7_9BIFI</name>
<accession>A0A6N2UPY7</accession>
<keyword evidence="1 5" id="KW-0328">Glycosyltransferase</keyword>
<dbReference type="SUPFAM" id="SSF53448">
    <property type="entry name" value="Nucleotide-diphospho-sugar transferases"/>
    <property type="match status" value="1"/>
</dbReference>
<dbReference type="EMBL" id="CACRSP010000015">
    <property type="protein sequence ID" value="VYT20695.1"/>
    <property type="molecule type" value="Genomic_DNA"/>
</dbReference>
<evidence type="ECO:0000259" key="3">
    <source>
        <dbReference type="Pfam" id="PF00535"/>
    </source>
</evidence>
<dbReference type="CDD" id="cd00761">
    <property type="entry name" value="Glyco_tranf_GTA_type"/>
    <property type="match status" value="1"/>
</dbReference>
<evidence type="ECO:0000256" key="2">
    <source>
        <dbReference type="ARBA" id="ARBA00022679"/>
    </source>
</evidence>
<keyword evidence="2 5" id="KW-0808">Transferase</keyword>
<protein>
    <submittedName>
        <fullName evidence="4 5">Glycosyltransferase</fullName>
        <ecNumber evidence="5">2.4.-.-</ecNumber>
    </submittedName>
</protein>
<dbReference type="PANTHER" id="PTHR22916:SF51">
    <property type="entry name" value="GLYCOSYLTRANSFERASE EPSH-RELATED"/>
    <property type="match status" value="1"/>
</dbReference>
<dbReference type="InterPro" id="IPR001173">
    <property type="entry name" value="Glyco_trans_2-like"/>
</dbReference>
<gene>
    <name evidence="5" type="primary">epsJ_1</name>
    <name evidence="5" type="ORF">BDLFYP24_00546</name>
    <name evidence="4" type="ORF">GBB04_01745</name>
</gene>